<evidence type="ECO:0000313" key="2">
    <source>
        <dbReference type="Proteomes" id="UP001200557"/>
    </source>
</evidence>
<dbReference type="Proteomes" id="UP001200557">
    <property type="component" value="Unassembled WGS sequence"/>
</dbReference>
<protein>
    <recommendedName>
        <fullName evidence="3">Tetratricopeptide repeat protein</fullName>
    </recommendedName>
</protein>
<sequence length="188" mass="20703">MPRTASKAIDCEMSNAKDAAERAAIKDAANHLRARPTEGFDLLIDNLHLCADPDIAALLVDCATSTGRYDIAEQALRIANDPCGILCAQLRLMQNNPCAALLAIKSRPQNAHHRARFFGLRMRANLMINRYDAAVEAALEWADHTPHSPTPFKVLAKLLTQQDDARALVWSERAQDISNGTPHMLRAV</sequence>
<dbReference type="RefSeq" id="WP_235224288.1">
    <property type="nucleotide sequence ID" value="NZ_JAKGAQ010000001.1"/>
</dbReference>
<dbReference type="EMBL" id="JAKGAQ010000001">
    <property type="protein sequence ID" value="MCF2870176.1"/>
    <property type="molecule type" value="Genomic_DNA"/>
</dbReference>
<name>A0ABS9CT96_9RHOB</name>
<proteinExistence type="predicted"/>
<evidence type="ECO:0000313" key="1">
    <source>
        <dbReference type="EMBL" id="MCF2870176.1"/>
    </source>
</evidence>
<accession>A0ABS9CT96</accession>
<keyword evidence="2" id="KW-1185">Reference proteome</keyword>
<organism evidence="1 2">
    <name type="scientific">Octadecabacter dasysiphoniae</name>
    <dbReference type="NCBI Taxonomy" id="2909341"/>
    <lineage>
        <taxon>Bacteria</taxon>
        <taxon>Pseudomonadati</taxon>
        <taxon>Pseudomonadota</taxon>
        <taxon>Alphaproteobacteria</taxon>
        <taxon>Rhodobacterales</taxon>
        <taxon>Roseobacteraceae</taxon>
        <taxon>Octadecabacter</taxon>
    </lineage>
</organism>
<evidence type="ECO:0008006" key="3">
    <source>
        <dbReference type="Google" id="ProtNLM"/>
    </source>
</evidence>
<comment type="caution">
    <text evidence="1">The sequence shown here is derived from an EMBL/GenBank/DDBJ whole genome shotgun (WGS) entry which is preliminary data.</text>
</comment>
<reference evidence="1 2" key="1">
    <citation type="submission" date="2022-01" db="EMBL/GenBank/DDBJ databases">
        <title>Octadecabacter sp. nov., isolated from a marine alga.</title>
        <authorList>
            <person name="Jin M.S."/>
            <person name="Kim H.M."/>
            <person name="Han D.M."/>
            <person name="Jung J.J."/>
            <person name="Jeon C.O."/>
        </authorList>
    </citation>
    <scope>NUCLEOTIDE SEQUENCE [LARGE SCALE GENOMIC DNA]</scope>
    <source>
        <strain evidence="1 2">G9-8</strain>
    </source>
</reference>
<gene>
    <name evidence="1" type="ORF">L0664_03775</name>
</gene>